<dbReference type="Pfam" id="PF02659">
    <property type="entry name" value="Mntp"/>
    <property type="match status" value="1"/>
</dbReference>
<evidence type="ECO:0000313" key="6">
    <source>
        <dbReference type="EMBL" id="CDZ78160.1"/>
    </source>
</evidence>
<feature type="transmembrane region" description="Helical" evidence="5">
    <location>
        <begin position="134"/>
        <end position="155"/>
    </location>
</feature>
<keyword evidence="3 5" id="KW-1133">Transmembrane helix</keyword>
<feature type="transmembrane region" description="Helical" evidence="5">
    <location>
        <begin position="6"/>
        <end position="26"/>
    </location>
</feature>
<keyword evidence="4 5" id="KW-0472">Membrane</keyword>
<name>A0A078KUM5_9GAMM</name>
<feature type="transmembrane region" description="Helical" evidence="5">
    <location>
        <begin position="66"/>
        <end position="84"/>
    </location>
</feature>
<dbReference type="PANTHER" id="PTHR35529">
    <property type="entry name" value="MANGANESE EFFLUX PUMP MNTP-RELATED"/>
    <property type="match status" value="1"/>
</dbReference>
<evidence type="ECO:0000256" key="3">
    <source>
        <dbReference type="ARBA" id="ARBA00022989"/>
    </source>
</evidence>
<keyword evidence="2 5" id="KW-0812">Transmembrane</keyword>
<dbReference type="RefSeq" id="WP_043874696.1">
    <property type="nucleotide sequence ID" value="NZ_CCVW01000003.1"/>
</dbReference>
<dbReference type="OrthoDB" id="9811590at2"/>
<proteinExistence type="predicted"/>
<feature type="transmembrane region" description="Helical" evidence="5">
    <location>
        <begin position="105"/>
        <end position="128"/>
    </location>
</feature>
<evidence type="ECO:0000313" key="7">
    <source>
        <dbReference type="Proteomes" id="UP000044071"/>
    </source>
</evidence>
<dbReference type="EMBL" id="CCSB01000003">
    <property type="protein sequence ID" value="CDZ78160.1"/>
    <property type="molecule type" value="Genomic_DNA"/>
</dbReference>
<dbReference type="STRING" id="1034943.BN59_02467"/>
<organism evidence="6 7">
    <name type="scientific">Legionella massiliensis</name>
    <dbReference type="NCBI Taxonomy" id="1034943"/>
    <lineage>
        <taxon>Bacteria</taxon>
        <taxon>Pseudomonadati</taxon>
        <taxon>Pseudomonadota</taxon>
        <taxon>Gammaproteobacteria</taxon>
        <taxon>Legionellales</taxon>
        <taxon>Legionellaceae</taxon>
        <taxon>Legionella</taxon>
    </lineage>
</organism>
<accession>A0A078KUM5</accession>
<keyword evidence="7" id="KW-1185">Reference proteome</keyword>
<dbReference type="eggNOG" id="COG1971">
    <property type="taxonomic scope" value="Bacteria"/>
</dbReference>
<dbReference type="InterPro" id="IPR003810">
    <property type="entry name" value="Mntp/YtaF"/>
</dbReference>
<evidence type="ECO:0000256" key="1">
    <source>
        <dbReference type="ARBA" id="ARBA00022475"/>
    </source>
</evidence>
<evidence type="ECO:0000256" key="2">
    <source>
        <dbReference type="ARBA" id="ARBA00022692"/>
    </source>
</evidence>
<keyword evidence="1" id="KW-1003">Cell membrane</keyword>
<dbReference type="Proteomes" id="UP000044071">
    <property type="component" value="Unassembled WGS sequence"/>
</dbReference>
<gene>
    <name evidence="6" type="primary">mntP</name>
    <name evidence="6" type="ORF">BN59_02467</name>
</gene>
<dbReference type="AlphaFoldDB" id="A0A078KUM5"/>
<protein>
    <submittedName>
        <fullName evidence="6">Putative manganese efflux pump MntP</fullName>
    </submittedName>
</protein>
<dbReference type="PANTHER" id="PTHR35529:SF1">
    <property type="entry name" value="MANGANESE EFFLUX PUMP MNTP-RELATED"/>
    <property type="match status" value="1"/>
</dbReference>
<feature type="transmembrane region" description="Helical" evidence="5">
    <location>
        <begin position="162"/>
        <end position="182"/>
    </location>
</feature>
<evidence type="ECO:0000256" key="4">
    <source>
        <dbReference type="ARBA" id="ARBA00023136"/>
    </source>
</evidence>
<feature type="transmembrane region" description="Helical" evidence="5">
    <location>
        <begin position="38"/>
        <end position="60"/>
    </location>
</feature>
<evidence type="ECO:0000256" key="5">
    <source>
        <dbReference type="SAM" id="Phobius"/>
    </source>
</evidence>
<reference evidence="6 7" key="1">
    <citation type="submission" date="2014-06" db="EMBL/GenBank/DDBJ databases">
        <authorList>
            <person name="Urmite Genomes Urmite Genomes"/>
        </authorList>
    </citation>
    <scope>NUCLEOTIDE SEQUENCE [LARGE SCALE GENOMIC DNA]</scope>
</reference>
<sequence length="184" mass="19762">MNIIEPLILGMVLSADSFSAAVAMGLRPHKFSDSFRFALVSGGAELIATFIGAVAGDTIISRFSSIDHWIAFSLLFVVAIHMAYEGVREWRNRNDGIKPIEFHGFIKLLVVAIATSLDALAVGVSLGVANKPLLPYLTSIGGWAFGSTIIGMAIARKIPKHLSAVFNVIGALILFILSIHMLKI</sequence>